<dbReference type="Proteomes" id="UP000002279">
    <property type="component" value="Chromosome X3"/>
</dbReference>
<reference evidence="4" key="2">
    <citation type="submission" date="2025-08" db="UniProtKB">
        <authorList>
            <consortium name="Ensembl"/>
        </authorList>
    </citation>
    <scope>IDENTIFICATION</scope>
    <source>
        <strain evidence="4">Glennie</strain>
    </source>
</reference>
<dbReference type="Bgee" id="ENSOANG00000040942">
    <property type="expression patterns" value="Expressed in cerebellum and 6 other cell types or tissues"/>
</dbReference>
<protein>
    <recommendedName>
        <fullName evidence="1">Neuronal regeneration-related protein</fullName>
    </recommendedName>
    <alternativeName>
        <fullName evidence="2">Neuronal protein 3.1</fullName>
    </alternativeName>
    <alternativeName>
        <fullName evidence="3">Protein p311</fullName>
    </alternativeName>
</protein>
<keyword evidence="5" id="KW-1185">Reference proteome</keyword>
<evidence type="ECO:0000313" key="4">
    <source>
        <dbReference type="Ensembl" id="ENSOANP00000037870.1"/>
    </source>
</evidence>
<dbReference type="OMA" id="PRSTIWV"/>
<dbReference type="FunCoup" id="A0A6I8NAQ9">
    <property type="interactions" value="707"/>
</dbReference>
<dbReference type="PANTHER" id="PTHR17102">
    <property type="entry name" value="NEURONAL REGENERATION-RELATED PROTEIN"/>
    <property type="match status" value="1"/>
</dbReference>
<evidence type="ECO:0000256" key="3">
    <source>
        <dbReference type="ARBA" id="ARBA00033348"/>
    </source>
</evidence>
<dbReference type="PANTHER" id="PTHR17102:SF4">
    <property type="entry name" value="NEURONAL REGENERATION-RELATED PROTEIN"/>
    <property type="match status" value="1"/>
</dbReference>
<evidence type="ECO:0000256" key="2">
    <source>
        <dbReference type="ARBA" id="ARBA00031310"/>
    </source>
</evidence>
<dbReference type="Ensembl" id="ENSOANT00000053932.1">
    <property type="protein sequence ID" value="ENSOANP00000037870.1"/>
    <property type="gene ID" value="ENSOANG00000040942.1"/>
</dbReference>
<evidence type="ECO:0000313" key="5">
    <source>
        <dbReference type="Proteomes" id="UP000002279"/>
    </source>
</evidence>
<reference evidence="4" key="3">
    <citation type="submission" date="2025-09" db="UniProtKB">
        <authorList>
            <consortium name="Ensembl"/>
        </authorList>
    </citation>
    <scope>IDENTIFICATION</scope>
    <source>
        <strain evidence="4">Glennie</strain>
    </source>
</reference>
<reference evidence="4 5" key="1">
    <citation type="journal article" date="2008" name="Nature">
        <title>Genome analysis of the platypus reveals unique signatures of evolution.</title>
        <authorList>
            <person name="Warren W.C."/>
            <person name="Hillier L.W."/>
            <person name="Marshall Graves J.A."/>
            <person name="Birney E."/>
            <person name="Ponting C.P."/>
            <person name="Grutzner F."/>
            <person name="Belov K."/>
            <person name="Miller W."/>
            <person name="Clarke L."/>
            <person name="Chinwalla A.T."/>
            <person name="Yang S.P."/>
            <person name="Heger A."/>
            <person name="Locke D.P."/>
            <person name="Miethke P."/>
            <person name="Waters P.D."/>
            <person name="Veyrunes F."/>
            <person name="Fulton L."/>
            <person name="Fulton B."/>
            <person name="Graves T."/>
            <person name="Wallis J."/>
            <person name="Puente X.S."/>
            <person name="Lopez-Otin C."/>
            <person name="Ordonez G.R."/>
            <person name="Eichler E.E."/>
            <person name="Chen L."/>
            <person name="Cheng Z."/>
            <person name="Deakin J.E."/>
            <person name="Alsop A."/>
            <person name="Thompson K."/>
            <person name="Kirby P."/>
            <person name="Papenfuss A.T."/>
            <person name="Wakefield M.J."/>
            <person name="Olender T."/>
            <person name="Lancet D."/>
            <person name="Huttley G.A."/>
            <person name="Smit A.F."/>
            <person name="Pask A."/>
            <person name="Temple-Smith P."/>
            <person name="Batzer M.A."/>
            <person name="Walker J.A."/>
            <person name="Konkel M.K."/>
            <person name="Harris R.S."/>
            <person name="Whittington C.M."/>
            <person name="Wong E.S."/>
            <person name="Gemmell N.J."/>
            <person name="Buschiazzo E."/>
            <person name="Vargas Jentzsch I.M."/>
            <person name="Merkel A."/>
            <person name="Schmitz J."/>
            <person name="Zemann A."/>
            <person name="Churakov G."/>
            <person name="Kriegs J.O."/>
            <person name="Brosius J."/>
            <person name="Murchison E.P."/>
            <person name="Sachidanandam R."/>
            <person name="Smith C."/>
            <person name="Hannon G.J."/>
            <person name="Tsend-Ayush E."/>
            <person name="McMillan D."/>
            <person name="Attenborough R."/>
            <person name="Rens W."/>
            <person name="Ferguson-Smith M."/>
            <person name="Lefevre C.M."/>
            <person name="Sharp J.A."/>
            <person name="Nicholas K.R."/>
            <person name="Ray D.A."/>
            <person name="Kube M."/>
            <person name="Reinhardt R."/>
            <person name="Pringle T.H."/>
            <person name="Taylor J."/>
            <person name="Jones R.C."/>
            <person name="Nixon B."/>
            <person name="Dacheux J.L."/>
            <person name="Niwa H."/>
            <person name="Sekita Y."/>
            <person name="Huang X."/>
            <person name="Stark A."/>
            <person name="Kheradpour P."/>
            <person name="Kellis M."/>
            <person name="Flicek P."/>
            <person name="Chen Y."/>
            <person name="Webber C."/>
            <person name="Hardison R."/>
            <person name="Nelson J."/>
            <person name="Hallsworth-Pepin K."/>
            <person name="Delehaunty K."/>
            <person name="Markovic C."/>
            <person name="Minx P."/>
            <person name="Feng Y."/>
            <person name="Kremitzki C."/>
            <person name="Mitreva M."/>
            <person name="Glasscock J."/>
            <person name="Wylie T."/>
            <person name="Wohldmann P."/>
            <person name="Thiru P."/>
            <person name="Nhan M.N."/>
            <person name="Pohl C.S."/>
            <person name="Smith S.M."/>
            <person name="Hou S."/>
            <person name="Nefedov M."/>
            <person name="de Jong P.J."/>
            <person name="Renfree M.B."/>
            <person name="Mardis E.R."/>
            <person name="Wilson R.K."/>
        </authorList>
    </citation>
    <scope>NUCLEOTIDE SEQUENCE [LARGE SCALE GENOMIC DNA]</scope>
    <source>
        <strain evidence="4 5">Glennie</strain>
    </source>
</reference>
<dbReference type="Pfam" id="PF11092">
    <property type="entry name" value="Alveol-reg_P311"/>
    <property type="match status" value="1"/>
</dbReference>
<dbReference type="InterPro" id="IPR024417">
    <property type="entry name" value="Neuronal_3.1"/>
</dbReference>
<organism evidence="4 5">
    <name type="scientific">Ornithorhynchus anatinus</name>
    <name type="common">Duckbill platypus</name>
    <dbReference type="NCBI Taxonomy" id="9258"/>
    <lineage>
        <taxon>Eukaryota</taxon>
        <taxon>Metazoa</taxon>
        <taxon>Chordata</taxon>
        <taxon>Craniata</taxon>
        <taxon>Vertebrata</taxon>
        <taxon>Euteleostomi</taxon>
        <taxon>Mammalia</taxon>
        <taxon>Monotremata</taxon>
        <taxon>Ornithorhynchidae</taxon>
        <taxon>Ornithorhynchus</taxon>
    </lineage>
</organism>
<name>A0A6I8NAQ9_ORNAN</name>
<accession>A0A6I8NAQ9</accession>
<dbReference type="AlphaFoldDB" id="A0A6I8NAQ9"/>
<sequence>MVYQPKLAAWAIQGAFPAKDGRFLKGNGPIPKEVNRKKNKAETMAAFLSPVRGYGQGSKGTNYLCYF</sequence>
<evidence type="ECO:0000256" key="1">
    <source>
        <dbReference type="ARBA" id="ARBA00022173"/>
    </source>
</evidence>
<proteinExistence type="predicted"/>
<dbReference type="InParanoid" id="A0A6I8NAQ9"/>